<reference evidence="3 4" key="1">
    <citation type="submission" date="2016-07" db="EMBL/GenBank/DDBJ databases">
        <title>Pervasive Adenine N6-methylation of Active Genes in Fungi.</title>
        <authorList>
            <consortium name="DOE Joint Genome Institute"/>
            <person name="Mondo S.J."/>
            <person name="Dannebaum R.O."/>
            <person name="Kuo R.C."/>
            <person name="Labutti K."/>
            <person name="Haridas S."/>
            <person name="Kuo A."/>
            <person name="Salamov A."/>
            <person name="Ahrendt S.R."/>
            <person name="Lipzen A."/>
            <person name="Sullivan W."/>
            <person name="Andreopoulos W.B."/>
            <person name="Clum A."/>
            <person name="Lindquist E."/>
            <person name="Daum C."/>
            <person name="Ramamoorthy G.K."/>
            <person name="Gryganskyi A."/>
            <person name="Culley D."/>
            <person name="Magnuson J.K."/>
            <person name="James T.Y."/>
            <person name="O'Malley M.A."/>
            <person name="Stajich J.E."/>
            <person name="Spatafora J.W."/>
            <person name="Visel A."/>
            <person name="Grigoriev I.V."/>
        </authorList>
    </citation>
    <scope>NUCLEOTIDE SEQUENCE [LARGE SCALE GENOMIC DNA]</scope>
    <source>
        <strain evidence="3 4">CBS 115471</strain>
    </source>
</reference>
<evidence type="ECO:0000256" key="1">
    <source>
        <dbReference type="ARBA" id="ARBA00023242"/>
    </source>
</evidence>
<evidence type="ECO:0000313" key="4">
    <source>
        <dbReference type="Proteomes" id="UP000193144"/>
    </source>
</evidence>
<evidence type="ECO:0000313" key="3">
    <source>
        <dbReference type="EMBL" id="ORY15598.1"/>
    </source>
</evidence>
<proteinExistence type="predicted"/>
<dbReference type="EMBL" id="MCFA01000024">
    <property type="protein sequence ID" value="ORY15598.1"/>
    <property type="molecule type" value="Genomic_DNA"/>
</dbReference>
<dbReference type="SMART" id="SM00066">
    <property type="entry name" value="GAL4"/>
    <property type="match status" value="1"/>
</dbReference>
<dbReference type="PANTHER" id="PTHR38111">
    <property type="entry name" value="ZN(2)-C6 FUNGAL-TYPE DOMAIN-CONTAINING PROTEIN-RELATED"/>
    <property type="match status" value="1"/>
</dbReference>
<dbReference type="Pfam" id="PF00172">
    <property type="entry name" value="Zn_clus"/>
    <property type="match status" value="1"/>
</dbReference>
<dbReference type="GO" id="GO:0008270">
    <property type="term" value="F:zinc ion binding"/>
    <property type="evidence" value="ECO:0007669"/>
    <property type="project" value="InterPro"/>
</dbReference>
<dbReference type="InterPro" id="IPR001138">
    <property type="entry name" value="Zn2Cys6_DnaBD"/>
</dbReference>
<comment type="caution">
    <text evidence="3">The sequence shown here is derived from an EMBL/GenBank/DDBJ whole genome shotgun (WGS) entry which is preliminary data.</text>
</comment>
<name>A0A1Y1ZZF2_9PLEO</name>
<dbReference type="InterPro" id="IPR053178">
    <property type="entry name" value="Osmoadaptation_assoc"/>
</dbReference>
<dbReference type="PROSITE" id="PS50048">
    <property type="entry name" value="ZN2_CY6_FUNGAL_2"/>
    <property type="match status" value="1"/>
</dbReference>
<keyword evidence="1" id="KW-0539">Nucleus</keyword>
<dbReference type="SUPFAM" id="SSF57701">
    <property type="entry name" value="Zn2/Cys6 DNA-binding domain"/>
    <property type="match status" value="1"/>
</dbReference>
<dbReference type="Gene3D" id="4.10.240.10">
    <property type="entry name" value="Zn(2)-C6 fungal-type DNA-binding domain"/>
    <property type="match status" value="1"/>
</dbReference>
<accession>A0A1Y1ZZF2</accession>
<keyword evidence="4" id="KW-1185">Reference proteome</keyword>
<gene>
    <name evidence="3" type="ORF">BCR34DRAFT_477610</name>
</gene>
<dbReference type="STRING" id="1231657.A0A1Y1ZZF2"/>
<dbReference type="InterPro" id="IPR036864">
    <property type="entry name" value="Zn2-C6_fun-type_DNA-bd_sf"/>
</dbReference>
<dbReference type="CDD" id="cd00067">
    <property type="entry name" value="GAL4"/>
    <property type="match status" value="1"/>
</dbReference>
<dbReference type="AlphaFoldDB" id="A0A1Y1ZZF2"/>
<organism evidence="3 4">
    <name type="scientific">Clohesyomyces aquaticus</name>
    <dbReference type="NCBI Taxonomy" id="1231657"/>
    <lineage>
        <taxon>Eukaryota</taxon>
        <taxon>Fungi</taxon>
        <taxon>Dikarya</taxon>
        <taxon>Ascomycota</taxon>
        <taxon>Pezizomycotina</taxon>
        <taxon>Dothideomycetes</taxon>
        <taxon>Pleosporomycetidae</taxon>
        <taxon>Pleosporales</taxon>
        <taxon>Lindgomycetaceae</taxon>
        <taxon>Clohesyomyces</taxon>
    </lineage>
</organism>
<evidence type="ECO:0000259" key="2">
    <source>
        <dbReference type="PROSITE" id="PS50048"/>
    </source>
</evidence>
<dbReference type="GO" id="GO:0000981">
    <property type="term" value="F:DNA-binding transcription factor activity, RNA polymerase II-specific"/>
    <property type="evidence" value="ECO:0007669"/>
    <property type="project" value="InterPro"/>
</dbReference>
<dbReference type="OrthoDB" id="3525185at2759"/>
<sequence length="524" mass="58745">MVGVPGKSKGCITCRKRRVKCDEGKPTCNRCEKSGYECAGYNTGIHFINTSTAPFQDNQPNKTIQYADKVPVNIAPRIRPVVTIVPPELSLVAFQSDVCMSHLFSNFVWRTYGYGWLDLGAEGKLDVMTHQSVKALSSSFFGVLYRQEEIQLKGSMQYGKVLTMLRPRLSDPRKSGVENLIVPIMVLLMHASYEEDKSASIAHVKGLLMLLQVCGPAKFQNLPLRSAFESARATLVTAFLIARQPLFLDQQSWKVVPWALDPASKNSQNQLVDILVDVPGFLATDSNLQKSSTPDHTAISKHLLHMKSRLYALYIWRYKWALSNPSAAFETLPRPTRTSSSPRPIPKTLHFSTHEQAAEIMLYNAIHMWLLSLLFRLEPYDTTAPNATILTTALTAATFVNYPIPANNSQTLFPPILTLPHDPPSLKTYALEIVRTFEFQMATPHLIRSSSLFFLFPVGMAWPVLEKEEGCAEWIKGLLDKSEVTRGYAVGRNVWFSNYYLPKVMAGKTEREVGEGVQAERLVS</sequence>
<feature type="domain" description="Zn(2)-C6 fungal-type" evidence="2">
    <location>
        <begin position="10"/>
        <end position="38"/>
    </location>
</feature>
<dbReference type="PANTHER" id="PTHR38111:SF2">
    <property type="entry name" value="FINGER DOMAIN PROTEIN, PUTATIVE (AFU_ORTHOLOGUE AFUA_1G01560)-RELATED"/>
    <property type="match status" value="1"/>
</dbReference>
<dbReference type="PROSITE" id="PS00463">
    <property type="entry name" value="ZN2_CY6_FUNGAL_1"/>
    <property type="match status" value="1"/>
</dbReference>
<protein>
    <recommendedName>
        <fullName evidence="2">Zn(2)-C6 fungal-type domain-containing protein</fullName>
    </recommendedName>
</protein>
<dbReference type="Proteomes" id="UP000193144">
    <property type="component" value="Unassembled WGS sequence"/>
</dbReference>